<gene>
    <name evidence="1" type="ORF">ACFO4E_27075</name>
</gene>
<evidence type="ECO:0000313" key="2">
    <source>
        <dbReference type="Proteomes" id="UP001595923"/>
    </source>
</evidence>
<dbReference type="RefSeq" id="WP_378579582.1">
    <property type="nucleotide sequence ID" value="NZ_JBHSFQ010000040.1"/>
</dbReference>
<dbReference type="Proteomes" id="UP001595923">
    <property type="component" value="Unassembled WGS sequence"/>
</dbReference>
<name>A0ABV9E5F3_9ACTN</name>
<accession>A0ABV9E5F3</accession>
<comment type="caution">
    <text evidence="1">The sequence shown here is derived from an EMBL/GenBank/DDBJ whole genome shotgun (WGS) entry which is preliminary data.</text>
</comment>
<protein>
    <submittedName>
        <fullName evidence="1">Uncharacterized protein</fullName>
    </submittedName>
</protein>
<evidence type="ECO:0000313" key="1">
    <source>
        <dbReference type="EMBL" id="MFC4565536.1"/>
    </source>
</evidence>
<sequence length="132" mass="14733">MAEKTEITFGYLREFRDEKVTKILKGLKEQKAELEKYIDSGESPKFDTLSINGIRAGNPELFEAAGEIALTINTSVIHMREEIEYLIEQFEGLDDRLEEAHIRFADAEADSVITAEQLKVLIDPGSAGSGRA</sequence>
<keyword evidence="2" id="KW-1185">Reference proteome</keyword>
<dbReference type="EMBL" id="JBHSFQ010000040">
    <property type="protein sequence ID" value="MFC4565536.1"/>
    <property type="molecule type" value="Genomic_DNA"/>
</dbReference>
<reference evidence="2" key="1">
    <citation type="journal article" date="2019" name="Int. J. Syst. Evol. Microbiol.">
        <title>The Global Catalogue of Microorganisms (GCM) 10K type strain sequencing project: providing services to taxonomists for standard genome sequencing and annotation.</title>
        <authorList>
            <consortium name="The Broad Institute Genomics Platform"/>
            <consortium name="The Broad Institute Genome Sequencing Center for Infectious Disease"/>
            <person name="Wu L."/>
            <person name="Ma J."/>
        </authorList>
    </citation>
    <scope>NUCLEOTIDE SEQUENCE [LARGE SCALE GENOMIC DNA]</scope>
    <source>
        <strain evidence="2">XZYJ18</strain>
    </source>
</reference>
<organism evidence="1 2">
    <name type="scientific">Nocardiopsis mangrovi</name>
    <dbReference type="NCBI Taxonomy" id="1179818"/>
    <lineage>
        <taxon>Bacteria</taxon>
        <taxon>Bacillati</taxon>
        <taxon>Actinomycetota</taxon>
        <taxon>Actinomycetes</taxon>
        <taxon>Streptosporangiales</taxon>
        <taxon>Nocardiopsidaceae</taxon>
        <taxon>Nocardiopsis</taxon>
    </lineage>
</organism>
<proteinExistence type="predicted"/>